<accession>A0AAD1WDN8</accession>
<feature type="region of interest" description="Disordered" evidence="1">
    <location>
        <begin position="22"/>
        <end position="83"/>
    </location>
</feature>
<protein>
    <submittedName>
        <fullName evidence="2">Uncharacterized protein</fullName>
    </submittedName>
</protein>
<sequence length="83" mass="9056">MIHDIRTVANTGLGHSLKIYYMDHPEQTQTDRDMPPAPYGQDSSNLATPKRNGTSPNPLGDVGTDEREGLEAGITPQTCSHNH</sequence>
<dbReference type="Proteomes" id="UP001295444">
    <property type="component" value="Chromosome 07"/>
</dbReference>
<feature type="compositionally biased region" description="Basic and acidic residues" evidence="1">
    <location>
        <begin position="22"/>
        <end position="34"/>
    </location>
</feature>
<keyword evidence="3" id="KW-1185">Reference proteome</keyword>
<dbReference type="EMBL" id="OW240918">
    <property type="protein sequence ID" value="CAH2306875.1"/>
    <property type="molecule type" value="Genomic_DNA"/>
</dbReference>
<proteinExistence type="predicted"/>
<evidence type="ECO:0000313" key="2">
    <source>
        <dbReference type="EMBL" id="CAH2306875.1"/>
    </source>
</evidence>
<evidence type="ECO:0000313" key="3">
    <source>
        <dbReference type="Proteomes" id="UP001295444"/>
    </source>
</evidence>
<organism evidence="2 3">
    <name type="scientific">Pelobates cultripes</name>
    <name type="common">Western spadefoot toad</name>
    <dbReference type="NCBI Taxonomy" id="61616"/>
    <lineage>
        <taxon>Eukaryota</taxon>
        <taxon>Metazoa</taxon>
        <taxon>Chordata</taxon>
        <taxon>Craniata</taxon>
        <taxon>Vertebrata</taxon>
        <taxon>Euteleostomi</taxon>
        <taxon>Amphibia</taxon>
        <taxon>Batrachia</taxon>
        <taxon>Anura</taxon>
        <taxon>Pelobatoidea</taxon>
        <taxon>Pelobatidae</taxon>
        <taxon>Pelobates</taxon>
    </lineage>
</organism>
<dbReference type="AlphaFoldDB" id="A0AAD1WDN8"/>
<feature type="compositionally biased region" description="Polar residues" evidence="1">
    <location>
        <begin position="41"/>
        <end position="57"/>
    </location>
</feature>
<reference evidence="2" key="1">
    <citation type="submission" date="2022-03" db="EMBL/GenBank/DDBJ databases">
        <authorList>
            <person name="Alioto T."/>
            <person name="Alioto T."/>
            <person name="Gomez Garrido J."/>
        </authorList>
    </citation>
    <scope>NUCLEOTIDE SEQUENCE</scope>
</reference>
<gene>
    <name evidence="2" type="ORF">PECUL_23A055595</name>
</gene>
<name>A0AAD1WDN8_PELCU</name>
<evidence type="ECO:0000256" key="1">
    <source>
        <dbReference type="SAM" id="MobiDB-lite"/>
    </source>
</evidence>